<dbReference type="InterPro" id="IPR018496">
    <property type="entry name" value="PsdUridine_synth_RsuA/RluB_CS"/>
</dbReference>
<reference evidence="10 11" key="1">
    <citation type="submission" date="2018-10" db="EMBL/GenBank/DDBJ databases">
        <authorList>
            <person name="Chen W.-M."/>
        </authorList>
    </citation>
    <scope>NUCLEOTIDE SEQUENCE [LARGE SCALE GENOMIC DNA]</scope>
    <source>
        <strain evidence="10 11">THS-13</strain>
    </source>
</reference>
<evidence type="ECO:0000256" key="7">
    <source>
        <dbReference type="RuleBase" id="RU003887"/>
    </source>
</evidence>
<sequence length="617" mass="67596">MSERIQKYLSNLGYGSRREVEDWIVEGRLVVNGQPAEIGQKIDESDAVKLDGKRLSLKGGNEPLKVLIYKKRTGEMVTREDPEGRRTVFRKLPDLETGRWIAVGRLDVNTSGLLLMTNHGELARRLMHPSFEQKREYAVRALGELPEGFMQRLQSGVQLEDGPAHFETIRFGDNEIEDDESEGEGSGGRANHWFVVTITEGRHREVRRLFESQGLTVNRLIRTGYGPIKLGRGIKSGSYREATRDEIHKLLDAVGMDHSEALPERVRESHRAKSEFPQGGKPKAAGPKPQFKSGAEGWSKASRDERKQVERTERFEKKRDAAAPGPARAASAYEAGAKPRAGKPSPWRKEVAGAVPAGGGEPQQFKARGFGAKSERSYAERGDSAPPPRRRETGGERPYAPRGEAAGRPVYGKKPYGERGAAGAERPAYKPRAAREDGAARPAYAKKPYGERPARAGEGERPAFKPRFAREESGARPAYGKKPYGERAAAGGERPAYKPRAAREDGAVRPAYGKNPYGERPARAGEGERPAFKPRLAREDGAARPAYAKKAYGERPAGARPFGKPAGEGGGYRGSKPDAARAPKKNLQRFTVRDGQAASGNGKPKLGLRGKKKGDED</sequence>
<feature type="compositionally biased region" description="Low complexity" evidence="8">
    <location>
        <begin position="322"/>
        <end position="336"/>
    </location>
</feature>
<dbReference type="Proteomes" id="UP000282106">
    <property type="component" value="Unassembled WGS sequence"/>
</dbReference>
<name>A0A3N0VEC8_9GAMM</name>
<evidence type="ECO:0000256" key="4">
    <source>
        <dbReference type="ARBA" id="ARBA00036944"/>
    </source>
</evidence>
<dbReference type="InterPro" id="IPR000748">
    <property type="entry name" value="PsdUridine_synth_RsuA/RluB/E/F"/>
</dbReference>
<dbReference type="InterPro" id="IPR020103">
    <property type="entry name" value="PsdUridine_synth_cat_dom_sf"/>
</dbReference>
<keyword evidence="11" id="KW-1185">Reference proteome</keyword>
<evidence type="ECO:0000256" key="5">
    <source>
        <dbReference type="ARBA" id="ARBA00037383"/>
    </source>
</evidence>
<feature type="compositionally biased region" description="Basic and acidic residues" evidence="8">
    <location>
        <begin position="258"/>
        <end position="274"/>
    </location>
</feature>
<dbReference type="Gene3D" id="3.30.70.580">
    <property type="entry name" value="Pseudouridine synthase I, catalytic domain, N-terminal subdomain"/>
    <property type="match status" value="1"/>
</dbReference>
<accession>A0A3N0VEC8</accession>
<evidence type="ECO:0000256" key="3">
    <source>
        <dbReference type="ARBA" id="ARBA00023235"/>
    </source>
</evidence>
<evidence type="ECO:0000259" key="9">
    <source>
        <dbReference type="SMART" id="SM00363"/>
    </source>
</evidence>
<dbReference type="FunFam" id="3.10.290.10:FF:000003">
    <property type="entry name" value="Pseudouridine synthase"/>
    <property type="match status" value="1"/>
</dbReference>
<dbReference type="InterPro" id="IPR036986">
    <property type="entry name" value="S4_RNA-bd_sf"/>
</dbReference>
<dbReference type="InParanoid" id="A0A3N0VEC8"/>
<dbReference type="GO" id="GO:0003723">
    <property type="term" value="F:RNA binding"/>
    <property type="evidence" value="ECO:0007669"/>
    <property type="project" value="UniProtKB-KW"/>
</dbReference>
<dbReference type="PANTHER" id="PTHR47683">
    <property type="entry name" value="PSEUDOURIDINE SYNTHASE FAMILY PROTEIN-RELATED"/>
    <property type="match status" value="1"/>
</dbReference>
<dbReference type="InterPro" id="IPR042092">
    <property type="entry name" value="PsdUridine_s_RsuA/RluB/E/F_cat"/>
</dbReference>
<dbReference type="EMBL" id="RJVO01000003">
    <property type="protein sequence ID" value="ROH91109.1"/>
    <property type="molecule type" value="Genomic_DNA"/>
</dbReference>
<organism evidence="10 11">
    <name type="scientific">Stagnimonas aquatica</name>
    <dbReference type="NCBI Taxonomy" id="2689987"/>
    <lineage>
        <taxon>Bacteria</taxon>
        <taxon>Pseudomonadati</taxon>
        <taxon>Pseudomonadota</taxon>
        <taxon>Gammaproteobacteria</taxon>
        <taxon>Nevskiales</taxon>
        <taxon>Nevskiaceae</taxon>
        <taxon>Stagnimonas</taxon>
    </lineage>
</organism>
<feature type="compositionally biased region" description="Basic residues" evidence="8">
    <location>
        <begin position="606"/>
        <end position="617"/>
    </location>
</feature>
<dbReference type="NCBIfam" id="TIGR00093">
    <property type="entry name" value="pseudouridine synthase"/>
    <property type="match status" value="1"/>
</dbReference>
<keyword evidence="2 6" id="KW-0694">RNA-binding</keyword>
<dbReference type="RefSeq" id="WP_123211564.1">
    <property type="nucleotide sequence ID" value="NZ_RJVO01000003.1"/>
</dbReference>
<dbReference type="InterPro" id="IPR050343">
    <property type="entry name" value="RsuA_PseudoU_synthase"/>
</dbReference>
<feature type="compositionally biased region" description="Basic and acidic residues" evidence="8">
    <location>
        <begin position="373"/>
        <end position="395"/>
    </location>
</feature>
<dbReference type="PROSITE" id="PS50889">
    <property type="entry name" value="S4"/>
    <property type="match status" value="1"/>
</dbReference>
<dbReference type="GO" id="GO:0000455">
    <property type="term" value="P:enzyme-directed rRNA pseudouridine synthesis"/>
    <property type="evidence" value="ECO:0007669"/>
    <property type="project" value="UniProtKB-ARBA"/>
</dbReference>
<dbReference type="PROSITE" id="PS01149">
    <property type="entry name" value="PSI_RSU"/>
    <property type="match status" value="1"/>
</dbReference>
<dbReference type="SUPFAM" id="SSF55120">
    <property type="entry name" value="Pseudouridine synthase"/>
    <property type="match status" value="1"/>
</dbReference>
<dbReference type="Gene3D" id="3.10.290.10">
    <property type="entry name" value="RNA-binding S4 domain"/>
    <property type="match status" value="1"/>
</dbReference>
<dbReference type="Pfam" id="PF01479">
    <property type="entry name" value="S4"/>
    <property type="match status" value="1"/>
</dbReference>
<feature type="compositionally biased region" description="Basic and acidic residues" evidence="8">
    <location>
        <begin position="301"/>
        <end position="321"/>
    </location>
</feature>
<dbReference type="Pfam" id="PF00849">
    <property type="entry name" value="PseudoU_synth_2"/>
    <property type="match status" value="1"/>
</dbReference>
<evidence type="ECO:0000313" key="10">
    <source>
        <dbReference type="EMBL" id="ROH91109.1"/>
    </source>
</evidence>
<evidence type="ECO:0000256" key="6">
    <source>
        <dbReference type="PROSITE-ProRule" id="PRU00182"/>
    </source>
</evidence>
<dbReference type="PANTHER" id="PTHR47683:SF3">
    <property type="entry name" value="RIBOSOMAL LARGE SUBUNIT PSEUDOURIDINE SYNTHASE B"/>
    <property type="match status" value="1"/>
</dbReference>
<evidence type="ECO:0000256" key="1">
    <source>
        <dbReference type="ARBA" id="ARBA00008348"/>
    </source>
</evidence>
<feature type="region of interest" description="Disordered" evidence="8">
    <location>
        <begin position="258"/>
        <end position="617"/>
    </location>
</feature>
<dbReference type="EC" id="5.4.99.-" evidence="7"/>
<dbReference type="CDD" id="cd00165">
    <property type="entry name" value="S4"/>
    <property type="match status" value="1"/>
</dbReference>
<feature type="compositionally biased region" description="Basic and acidic residues" evidence="8">
    <location>
        <begin position="520"/>
        <end position="542"/>
    </location>
</feature>
<comment type="similarity">
    <text evidence="1 7">Belongs to the pseudouridine synthase RsuA family.</text>
</comment>
<feature type="domain" description="RNA-binding S4" evidence="9">
    <location>
        <begin position="3"/>
        <end position="63"/>
    </location>
</feature>
<evidence type="ECO:0000256" key="2">
    <source>
        <dbReference type="ARBA" id="ARBA00022884"/>
    </source>
</evidence>
<comment type="catalytic activity">
    <reaction evidence="4">
        <text>uridine(2605) in 23S rRNA = pseudouridine(2605) in 23S rRNA</text>
        <dbReference type="Rhea" id="RHEA:42520"/>
        <dbReference type="Rhea" id="RHEA-COMP:10095"/>
        <dbReference type="Rhea" id="RHEA-COMP:10096"/>
        <dbReference type="ChEBI" id="CHEBI:65314"/>
        <dbReference type="ChEBI" id="CHEBI:65315"/>
        <dbReference type="EC" id="5.4.99.22"/>
    </reaction>
</comment>
<dbReference type="Gene3D" id="3.30.70.1560">
    <property type="entry name" value="Alpha-L RNA-binding motif"/>
    <property type="match status" value="1"/>
</dbReference>
<comment type="caution">
    <text evidence="10">The sequence shown here is derived from an EMBL/GenBank/DDBJ whole genome shotgun (WGS) entry which is preliminary data.</text>
</comment>
<keyword evidence="3 7" id="KW-0413">Isomerase</keyword>
<comment type="function">
    <text evidence="5">Responsible for synthesis of pseudouridine from uracil-2605 in 23S ribosomal RNA.</text>
</comment>
<gene>
    <name evidence="10" type="ORF">ED208_09115</name>
</gene>
<evidence type="ECO:0000313" key="11">
    <source>
        <dbReference type="Proteomes" id="UP000282106"/>
    </source>
</evidence>
<evidence type="ECO:0000256" key="8">
    <source>
        <dbReference type="SAM" id="MobiDB-lite"/>
    </source>
</evidence>
<protein>
    <recommendedName>
        <fullName evidence="7">Pseudouridine synthase</fullName>
        <ecNumber evidence="7">5.4.99.-</ecNumber>
    </recommendedName>
</protein>
<dbReference type="GO" id="GO:0160139">
    <property type="term" value="F:23S rRNA pseudouridine(2605) synthase activity"/>
    <property type="evidence" value="ECO:0007669"/>
    <property type="project" value="UniProtKB-EC"/>
</dbReference>
<dbReference type="SUPFAM" id="SSF55174">
    <property type="entry name" value="Alpha-L RNA-binding motif"/>
    <property type="match status" value="1"/>
</dbReference>
<dbReference type="InterPro" id="IPR002942">
    <property type="entry name" value="S4_RNA-bd"/>
</dbReference>
<dbReference type="InterPro" id="IPR020094">
    <property type="entry name" value="TruA/RsuA/RluB/E/F_N"/>
</dbReference>
<dbReference type="AlphaFoldDB" id="A0A3N0VEC8"/>
<dbReference type="SMART" id="SM00363">
    <property type="entry name" value="S4"/>
    <property type="match status" value="1"/>
</dbReference>
<dbReference type="InterPro" id="IPR006145">
    <property type="entry name" value="PsdUridine_synth_RsuA/RluA"/>
</dbReference>
<feature type="compositionally biased region" description="Basic and acidic residues" evidence="8">
    <location>
        <begin position="448"/>
        <end position="474"/>
    </location>
</feature>
<proteinExistence type="inferred from homology"/>